<evidence type="ECO:0000256" key="5">
    <source>
        <dbReference type="ARBA" id="ARBA00022989"/>
    </source>
</evidence>
<dbReference type="PANTHER" id="PTHR18952:SF84">
    <property type="entry name" value="CARBONIC ANHYDRASE 14"/>
    <property type="match status" value="1"/>
</dbReference>
<name>A0A553NHY4_9TELE</name>
<dbReference type="Proteomes" id="UP000316079">
    <property type="component" value="Unassembled WGS sequence"/>
</dbReference>
<organism evidence="10 11">
    <name type="scientific">Danionella cerebrum</name>
    <dbReference type="NCBI Taxonomy" id="2873325"/>
    <lineage>
        <taxon>Eukaryota</taxon>
        <taxon>Metazoa</taxon>
        <taxon>Chordata</taxon>
        <taxon>Craniata</taxon>
        <taxon>Vertebrata</taxon>
        <taxon>Euteleostomi</taxon>
        <taxon>Actinopterygii</taxon>
        <taxon>Neopterygii</taxon>
        <taxon>Teleostei</taxon>
        <taxon>Ostariophysi</taxon>
        <taxon>Cypriniformes</taxon>
        <taxon>Danionidae</taxon>
        <taxon>Danioninae</taxon>
        <taxon>Danionella</taxon>
    </lineage>
</organism>
<dbReference type="CDD" id="cd00063">
    <property type="entry name" value="FN3"/>
    <property type="match status" value="1"/>
</dbReference>
<dbReference type="STRING" id="623744.A0A553NHY4"/>
<protein>
    <recommendedName>
        <fullName evidence="12">Alpha-carbonic anhydrase domain-containing protein</fullName>
    </recommendedName>
</protein>
<feature type="compositionally biased region" description="Acidic residues" evidence="7">
    <location>
        <begin position="530"/>
        <end position="546"/>
    </location>
</feature>
<dbReference type="InterPro" id="IPR023561">
    <property type="entry name" value="Carbonic_anhydrase_a-class"/>
</dbReference>
<dbReference type="GO" id="GO:0004089">
    <property type="term" value="F:carbonate dehydratase activity"/>
    <property type="evidence" value="ECO:0007669"/>
    <property type="project" value="InterPro"/>
</dbReference>
<feature type="region of interest" description="Disordered" evidence="7">
    <location>
        <begin position="483"/>
        <end position="622"/>
    </location>
</feature>
<dbReference type="PROSITE" id="PS51144">
    <property type="entry name" value="ALPHA_CA_2"/>
    <property type="match status" value="1"/>
</dbReference>
<dbReference type="GO" id="GO:0005886">
    <property type="term" value="C:plasma membrane"/>
    <property type="evidence" value="ECO:0007669"/>
    <property type="project" value="TreeGrafter"/>
</dbReference>
<evidence type="ECO:0000313" key="11">
    <source>
        <dbReference type="Proteomes" id="UP000316079"/>
    </source>
</evidence>
<keyword evidence="3" id="KW-0812">Transmembrane</keyword>
<evidence type="ECO:0000256" key="4">
    <source>
        <dbReference type="ARBA" id="ARBA00022737"/>
    </source>
</evidence>
<gene>
    <name evidence="10" type="ORF">DNTS_018552</name>
</gene>
<dbReference type="Pfam" id="PF00041">
    <property type="entry name" value="fn3"/>
    <property type="match status" value="1"/>
</dbReference>
<dbReference type="InterPro" id="IPR001148">
    <property type="entry name" value="CA_dom"/>
</dbReference>
<feature type="compositionally biased region" description="Polar residues" evidence="7">
    <location>
        <begin position="483"/>
        <end position="505"/>
    </location>
</feature>
<evidence type="ECO:0008006" key="12">
    <source>
        <dbReference type="Google" id="ProtNLM"/>
    </source>
</evidence>
<evidence type="ECO:0000259" key="8">
    <source>
        <dbReference type="PROSITE" id="PS50853"/>
    </source>
</evidence>
<dbReference type="FunFam" id="3.10.200.10:FF:000005">
    <property type="entry name" value="receptor-type tyrosine-protein phosphatase gamma isoform X1"/>
    <property type="match status" value="1"/>
</dbReference>
<evidence type="ECO:0000256" key="6">
    <source>
        <dbReference type="ARBA" id="ARBA00023180"/>
    </source>
</evidence>
<dbReference type="InterPro" id="IPR013783">
    <property type="entry name" value="Ig-like_fold"/>
</dbReference>
<keyword evidence="5" id="KW-1133">Transmembrane helix</keyword>
<dbReference type="SMART" id="SM01057">
    <property type="entry name" value="Carb_anhydrase"/>
    <property type="match status" value="1"/>
</dbReference>
<dbReference type="InterPro" id="IPR036398">
    <property type="entry name" value="CA_dom_sf"/>
</dbReference>
<comment type="subcellular location">
    <subcellularLocation>
        <location evidence="1">Membrane</location>
        <topology evidence="1">Single-pass type I membrane protein</topology>
    </subcellularLocation>
</comment>
<dbReference type="Gene3D" id="3.10.200.10">
    <property type="entry name" value="Alpha carbonic anhydrase"/>
    <property type="match status" value="1"/>
</dbReference>
<accession>A0A553NHY4</accession>
<dbReference type="InterPro" id="IPR003961">
    <property type="entry name" value="FN3_dom"/>
</dbReference>
<dbReference type="CDD" id="cd03122">
    <property type="entry name" value="alpha_CARP_receptor_like"/>
    <property type="match status" value="1"/>
</dbReference>
<dbReference type="SMART" id="SM00060">
    <property type="entry name" value="FN3"/>
    <property type="match status" value="1"/>
</dbReference>
<comment type="caution">
    <text evidence="10">The sequence shown here is derived from an EMBL/GenBank/DDBJ whole genome shotgun (WGS) entry which is preliminary data.</text>
</comment>
<feature type="compositionally biased region" description="Polar residues" evidence="7">
    <location>
        <begin position="607"/>
        <end position="617"/>
    </location>
</feature>
<dbReference type="SUPFAM" id="SSF51069">
    <property type="entry name" value="Carbonic anhydrase"/>
    <property type="match status" value="1"/>
</dbReference>
<evidence type="ECO:0000256" key="3">
    <source>
        <dbReference type="ARBA" id="ARBA00022692"/>
    </source>
</evidence>
<feature type="compositionally biased region" description="Basic and acidic residues" evidence="7">
    <location>
        <begin position="513"/>
        <end position="529"/>
    </location>
</feature>
<dbReference type="InterPro" id="IPR041887">
    <property type="entry name" value="Alpha_CARP_receptor-type"/>
</dbReference>
<evidence type="ECO:0000256" key="7">
    <source>
        <dbReference type="SAM" id="MobiDB-lite"/>
    </source>
</evidence>
<feature type="domain" description="Fibronectin type-III" evidence="8">
    <location>
        <begin position="296"/>
        <end position="395"/>
    </location>
</feature>
<proteinExistence type="inferred from homology"/>
<comment type="similarity">
    <text evidence="2">Belongs to the alpha-carbonic anhydrase family.</text>
</comment>
<dbReference type="AlphaFoldDB" id="A0A553NHY4"/>
<feature type="compositionally biased region" description="Basic and acidic residues" evidence="7">
    <location>
        <begin position="582"/>
        <end position="591"/>
    </location>
</feature>
<keyword evidence="6" id="KW-0325">Glycoprotein</keyword>
<feature type="domain" description="Alpha-carbonic anhydrase" evidence="9">
    <location>
        <begin position="3"/>
        <end position="267"/>
    </location>
</feature>
<evidence type="ECO:0000259" key="9">
    <source>
        <dbReference type="PROSITE" id="PS51144"/>
    </source>
</evidence>
<evidence type="ECO:0000313" key="10">
    <source>
        <dbReference type="EMBL" id="TRY65052.1"/>
    </source>
</evidence>
<dbReference type="GO" id="GO:0008270">
    <property type="term" value="F:zinc ion binding"/>
    <property type="evidence" value="ECO:0007669"/>
    <property type="project" value="InterPro"/>
</dbReference>
<keyword evidence="4" id="KW-0677">Repeat</keyword>
<keyword evidence="5" id="KW-0472">Membrane</keyword>
<dbReference type="Gene3D" id="2.60.40.10">
    <property type="entry name" value="Immunoglobulins"/>
    <property type="match status" value="1"/>
</dbReference>
<dbReference type="PROSITE" id="PS50853">
    <property type="entry name" value="FN3"/>
    <property type="match status" value="1"/>
</dbReference>
<dbReference type="Pfam" id="PF00194">
    <property type="entry name" value="Carb_anhydrase"/>
    <property type="match status" value="1"/>
</dbReference>
<evidence type="ECO:0000256" key="2">
    <source>
        <dbReference type="ARBA" id="ARBA00010718"/>
    </source>
</evidence>
<feature type="compositionally biased region" description="Basic and acidic residues" evidence="7">
    <location>
        <begin position="547"/>
        <end position="565"/>
    </location>
</feature>
<dbReference type="OrthoDB" id="429145at2759"/>
<keyword evidence="11" id="KW-1185">Reference proteome</keyword>
<sequence length="770" mass="84685">MDSDMSATAGTYGPRRWVSAYPECGERNQSPVDIFDQDTQVSQECQELTLDGFETKSSNRTTMKNTGKTVSIALKNDYFVRGAGLPGRFKAEKVEFHWGSTNGSAGSEHSINGKKFPVEMQIYFYNSDDFDSLSTAIKERRIIAAMAVFFQVTKKDNVAAEPIIAGLKRVVHHEKETNLGSFILRDLLPASLGSYYRYTGSLTTPPCSKVVEWIIFSRPVYLSHHQLDAFYSIFTTEQQDHVKSVDYLRNNHRPAQDLDGRQIYRSTLMEPWTPEFMTDSVASAADAESSAVCSSIPDNMKVHPLNRSALVLTWDRPAAVYHPPILGFLVSYSWVKDEMPFERTFTQNGEQSTRAVISLVSPDVLYLFRVQAVCQRDQRSDFSQTLLFKANTTRIFEGTRIVKTGMPTVSPASSADMAPISSGSSTWTSAGLPFSFVSMATGMGPPSSGGQATVASLVTSTLLAGLGFSGSIISSLPGSFWPTQSTNSAPTPTQHPAKPTTEQNPSDSSVLSSDDRSDANDTQEEKSEREQDEEEDDDKEDEEEEHREEGKKKKAKDVTTNDKKQAAPKPTVPIPTSKHRERGRDKPDVVKNESATLPPAGAEEQLPSGSGNFPSNKDSTKAPWLEGDNESGVMQLPSSSAETVHLTDEERANWPFYVQTGREEQHLLSVIIWPDGVGHPSDGGVGPHSPLPHHAARCASLLEISVVPLVRGVRVTQTHDFSPRVPLSAPELAFINLLHLPGESRPHLFVLTLKLCQIPASSCLFTLVRL</sequence>
<dbReference type="InterPro" id="IPR036116">
    <property type="entry name" value="FN3_sf"/>
</dbReference>
<dbReference type="EMBL" id="SRMA01026957">
    <property type="protein sequence ID" value="TRY65052.1"/>
    <property type="molecule type" value="Genomic_DNA"/>
</dbReference>
<dbReference type="SUPFAM" id="SSF49265">
    <property type="entry name" value="Fibronectin type III"/>
    <property type="match status" value="1"/>
</dbReference>
<evidence type="ECO:0000256" key="1">
    <source>
        <dbReference type="ARBA" id="ARBA00004479"/>
    </source>
</evidence>
<dbReference type="PANTHER" id="PTHR18952">
    <property type="entry name" value="CARBONIC ANHYDRASE"/>
    <property type="match status" value="1"/>
</dbReference>
<reference evidence="10 11" key="1">
    <citation type="journal article" date="2019" name="Sci. Data">
        <title>Hybrid genome assembly and annotation of Danionella translucida.</title>
        <authorList>
            <person name="Kadobianskyi M."/>
            <person name="Schulze L."/>
            <person name="Schuelke M."/>
            <person name="Judkewitz B."/>
        </authorList>
    </citation>
    <scope>NUCLEOTIDE SEQUENCE [LARGE SCALE GENOMIC DNA]</scope>
    <source>
        <strain evidence="10 11">Bolton</strain>
    </source>
</reference>